<dbReference type="InParanoid" id="F4RX59"/>
<evidence type="ECO:0000313" key="3">
    <source>
        <dbReference type="Proteomes" id="UP000001072"/>
    </source>
</evidence>
<dbReference type="GeneID" id="18935597"/>
<proteinExistence type="predicted"/>
<dbReference type="AlphaFoldDB" id="F4RX59"/>
<dbReference type="OrthoDB" id="10567268at2759"/>
<dbReference type="VEuPathDB" id="FungiDB:MELLADRAFT_90509"/>
<keyword evidence="3" id="KW-1185">Reference proteome</keyword>
<gene>
    <name evidence="2" type="ORF">MELLADRAFT_90509</name>
</gene>
<protein>
    <submittedName>
        <fullName evidence="2">Uncharacterized protein</fullName>
    </submittedName>
</protein>
<name>F4RX59_MELLP</name>
<accession>F4RX59</accession>
<dbReference type="RefSeq" id="XP_007413835.1">
    <property type="nucleotide sequence ID" value="XM_007413773.1"/>
</dbReference>
<evidence type="ECO:0000313" key="2">
    <source>
        <dbReference type="EMBL" id="EGG03042.1"/>
    </source>
</evidence>
<dbReference type="KEGG" id="mlr:MELLADRAFT_90509"/>
<feature type="region of interest" description="Disordered" evidence="1">
    <location>
        <begin position="68"/>
        <end position="104"/>
    </location>
</feature>
<organism evidence="3">
    <name type="scientific">Melampsora larici-populina (strain 98AG31 / pathotype 3-4-7)</name>
    <name type="common">Poplar leaf rust fungus</name>
    <dbReference type="NCBI Taxonomy" id="747676"/>
    <lineage>
        <taxon>Eukaryota</taxon>
        <taxon>Fungi</taxon>
        <taxon>Dikarya</taxon>
        <taxon>Basidiomycota</taxon>
        <taxon>Pucciniomycotina</taxon>
        <taxon>Pucciniomycetes</taxon>
        <taxon>Pucciniales</taxon>
        <taxon>Melampsoraceae</taxon>
        <taxon>Melampsora</taxon>
    </lineage>
</organism>
<dbReference type="EMBL" id="GL883127">
    <property type="protein sequence ID" value="EGG03042.1"/>
    <property type="molecule type" value="Genomic_DNA"/>
</dbReference>
<evidence type="ECO:0000256" key="1">
    <source>
        <dbReference type="SAM" id="MobiDB-lite"/>
    </source>
</evidence>
<sequence>MAQGTQPPNRYFELINSVASNPKWKCLVCGRQMGEIGIGPHLISAPHLEAVARYEACLAAENAVLPGLNDDPPLSPTVPASQEDMFGDNDPAPDTDTTRRPPSPFSYLRAFQLAQANQPSDSDDSDKEIDVHKVLEAIRAMDDDDDWGPMDEAADEAILEADMRSGQLLDSSEWYPFKKKEEQIETDSLLSFPRTARCRTLDHWLYSKHFITVPIPSNPRHIADMQSALA</sequence>
<reference evidence="3" key="1">
    <citation type="journal article" date="2011" name="Proc. Natl. Acad. Sci. U.S.A.">
        <title>Obligate biotrophy features unraveled by the genomic analysis of rust fungi.</title>
        <authorList>
            <person name="Duplessis S."/>
            <person name="Cuomo C.A."/>
            <person name="Lin Y.-C."/>
            <person name="Aerts A."/>
            <person name="Tisserant E."/>
            <person name="Veneault-Fourrey C."/>
            <person name="Joly D.L."/>
            <person name="Hacquard S."/>
            <person name="Amselem J."/>
            <person name="Cantarel B.L."/>
            <person name="Chiu R."/>
            <person name="Coutinho P.M."/>
            <person name="Feau N."/>
            <person name="Field M."/>
            <person name="Frey P."/>
            <person name="Gelhaye E."/>
            <person name="Goldberg J."/>
            <person name="Grabherr M.G."/>
            <person name="Kodira C.D."/>
            <person name="Kohler A."/>
            <person name="Kuees U."/>
            <person name="Lindquist E.A."/>
            <person name="Lucas S.M."/>
            <person name="Mago R."/>
            <person name="Mauceli E."/>
            <person name="Morin E."/>
            <person name="Murat C."/>
            <person name="Pangilinan J.L."/>
            <person name="Park R."/>
            <person name="Pearson M."/>
            <person name="Quesneville H."/>
            <person name="Rouhier N."/>
            <person name="Sakthikumar S."/>
            <person name="Salamov A.A."/>
            <person name="Schmutz J."/>
            <person name="Selles B."/>
            <person name="Shapiro H."/>
            <person name="Tanguay P."/>
            <person name="Tuskan G.A."/>
            <person name="Henrissat B."/>
            <person name="Van de Peer Y."/>
            <person name="Rouze P."/>
            <person name="Ellis J.G."/>
            <person name="Dodds P.N."/>
            <person name="Schein J.E."/>
            <person name="Zhong S."/>
            <person name="Hamelin R.C."/>
            <person name="Grigoriev I.V."/>
            <person name="Szabo L.J."/>
            <person name="Martin F."/>
        </authorList>
    </citation>
    <scope>NUCLEOTIDE SEQUENCE [LARGE SCALE GENOMIC DNA]</scope>
    <source>
        <strain evidence="3">98AG31 / pathotype 3-4-7</strain>
    </source>
</reference>
<dbReference type="Proteomes" id="UP000001072">
    <property type="component" value="Unassembled WGS sequence"/>
</dbReference>
<dbReference type="HOGENOM" id="CLU_091779_0_0_1"/>